<dbReference type="Pfam" id="PF01569">
    <property type="entry name" value="PAP2"/>
    <property type="match status" value="1"/>
</dbReference>
<gene>
    <name evidence="3" type="ORF">ACG02S_03110</name>
</gene>
<feature type="transmembrane region" description="Helical" evidence="1">
    <location>
        <begin position="68"/>
        <end position="88"/>
    </location>
</feature>
<dbReference type="Proteomes" id="UP001606300">
    <property type="component" value="Unassembled WGS sequence"/>
</dbReference>
<feature type="transmembrane region" description="Helical" evidence="1">
    <location>
        <begin position="29"/>
        <end position="48"/>
    </location>
</feature>
<reference evidence="3 4" key="1">
    <citation type="submission" date="2024-09" db="EMBL/GenBank/DDBJ databases">
        <title>Novel species of the genus Pelomonas and Roseateles isolated from streams.</title>
        <authorList>
            <person name="Lu H."/>
        </authorList>
    </citation>
    <scope>NUCLEOTIDE SEQUENCE [LARGE SCALE GENOMIC DNA]</scope>
    <source>
        <strain evidence="3 4">DC23W</strain>
    </source>
</reference>
<name>A0ABW7EJP0_9BURK</name>
<feature type="transmembrane region" description="Helical" evidence="1">
    <location>
        <begin position="201"/>
        <end position="222"/>
    </location>
</feature>
<dbReference type="EMBL" id="JBIGHY010000001">
    <property type="protein sequence ID" value="MFG6412883.1"/>
    <property type="molecule type" value="Genomic_DNA"/>
</dbReference>
<evidence type="ECO:0000256" key="1">
    <source>
        <dbReference type="SAM" id="Phobius"/>
    </source>
</evidence>
<dbReference type="InterPro" id="IPR000326">
    <property type="entry name" value="PAP2/HPO"/>
</dbReference>
<keyword evidence="4" id="KW-1185">Reference proteome</keyword>
<feature type="transmembrane region" description="Helical" evidence="1">
    <location>
        <begin position="146"/>
        <end position="166"/>
    </location>
</feature>
<feature type="transmembrane region" description="Helical" evidence="1">
    <location>
        <begin position="100"/>
        <end position="121"/>
    </location>
</feature>
<comment type="caution">
    <text evidence="3">The sequence shown here is derived from an EMBL/GenBank/DDBJ whole genome shotgun (WGS) entry which is preliminary data.</text>
</comment>
<dbReference type="Gene3D" id="1.20.144.10">
    <property type="entry name" value="Phosphatidic acid phosphatase type 2/haloperoxidase"/>
    <property type="match status" value="1"/>
</dbReference>
<accession>A0ABW7EJP0</accession>
<keyword evidence="1" id="KW-1133">Transmembrane helix</keyword>
<evidence type="ECO:0000313" key="4">
    <source>
        <dbReference type="Proteomes" id="UP001606300"/>
    </source>
</evidence>
<evidence type="ECO:0000259" key="2">
    <source>
        <dbReference type="Pfam" id="PF01569"/>
    </source>
</evidence>
<dbReference type="RefSeq" id="WP_394468980.1">
    <property type="nucleotide sequence ID" value="NZ_JBIGHY010000001.1"/>
</dbReference>
<evidence type="ECO:0000313" key="3">
    <source>
        <dbReference type="EMBL" id="MFG6412883.1"/>
    </source>
</evidence>
<dbReference type="InterPro" id="IPR036938">
    <property type="entry name" value="PAP2/HPO_sf"/>
</dbReference>
<organism evidence="3 4">
    <name type="scientific">Pelomonas dachongensis</name>
    <dbReference type="NCBI Taxonomy" id="3299029"/>
    <lineage>
        <taxon>Bacteria</taxon>
        <taxon>Pseudomonadati</taxon>
        <taxon>Pseudomonadota</taxon>
        <taxon>Betaproteobacteria</taxon>
        <taxon>Burkholderiales</taxon>
        <taxon>Sphaerotilaceae</taxon>
        <taxon>Roseateles</taxon>
    </lineage>
</organism>
<feature type="transmembrane region" description="Helical" evidence="1">
    <location>
        <begin position="178"/>
        <end position="195"/>
    </location>
</feature>
<feature type="domain" description="Phosphatidic acid phosphatase type 2/haloperoxidase" evidence="2">
    <location>
        <begin position="125"/>
        <end position="225"/>
    </location>
</feature>
<sequence>MNRPTSLPVAISPTPDWWADLRERFWRLLPLKAIGISAFMWLFFVGYFHTLRHPAYPVFEMPRTSLDALVPFQPEALLVYGSLWFYVGIAPGLLLRLRELVVYGLWAAALCGCGLFFFYFWPTAVPAPDVDVSAYPGFAVLQGVDAAGNACPSLHVATAVFTAIWVDRLMRLVRAPGAWRWANVIWVLAIAWSTVAIRQHVVLDALAGAALGTALAALSLWLSPWIGRR</sequence>
<dbReference type="SUPFAM" id="SSF48317">
    <property type="entry name" value="Acid phosphatase/Vanadium-dependent haloperoxidase"/>
    <property type="match status" value="1"/>
</dbReference>
<keyword evidence="1" id="KW-0472">Membrane</keyword>
<proteinExistence type="predicted"/>
<protein>
    <submittedName>
        <fullName evidence="3">Phosphatase PAP2 family protein</fullName>
    </submittedName>
</protein>
<keyword evidence="1" id="KW-0812">Transmembrane</keyword>